<feature type="domain" description="TRASH" evidence="1">
    <location>
        <begin position="14"/>
        <end position="52"/>
    </location>
</feature>
<dbReference type="InterPro" id="IPR007029">
    <property type="entry name" value="YHS_dom"/>
</dbReference>
<reference evidence="2 5" key="2">
    <citation type="submission" date="2019-02" db="EMBL/GenBank/DDBJ databases">
        <title>Complete genome sequence of Desulfobacter hydrogenophilus AcRS1.</title>
        <authorList>
            <person name="Marietou A."/>
            <person name="Lund M.B."/>
            <person name="Marshall I.P.G."/>
            <person name="Schreiber L."/>
            <person name="Jorgensen B."/>
        </authorList>
    </citation>
    <scope>NUCLEOTIDE SEQUENCE [LARGE SCALE GENOMIC DNA]</scope>
    <source>
        <strain evidence="2 5">AcRS1</strain>
    </source>
</reference>
<sequence>MTRSQAQKLRVQKDLVCGMDVASENAQFTFELDNKTYYFCAAACRDKFEKPPDKYLKHSSFFLKRWWDNYLKRLNKVTNGKSQCCH</sequence>
<protein>
    <submittedName>
        <fullName evidence="2">YHS domain-containing protein</fullName>
    </submittedName>
</protein>
<dbReference type="EMBL" id="QLNI01000036">
    <property type="protein sequence ID" value="RAM00892.1"/>
    <property type="molecule type" value="Genomic_DNA"/>
</dbReference>
<dbReference type="InterPro" id="IPR009078">
    <property type="entry name" value="Ferritin-like_SF"/>
</dbReference>
<dbReference type="Proteomes" id="UP000293902">
    <property type="component" value="Chromosome"/>
</dbReference>
<dbReference type="InterPro" id="IPR012348">
    <property type="entry name" value="RNR-like"/>
</dbReference>
<evidence type="ECO:0000313" key="3">
    <source>
        <dbReference type="EMBL" id="RAM00892.1"/>
    </source>
</evidence>
<keyword evidence="5" id="KW-1185">Reference proteome</keyword>
<dbReference type="SMART" id="SM00746">
    <property type="entry name" value="TRASH"/>
    <property type="match status" value="1"/>
</dbReference>
<evidence type="ECO:0000313" key="5">
    <source>
        <dbReference type="Proteomes" id="UP000293902"/>
    </source>
</evidence>
<dbReference type="RefSeq" id="WP_111958724.1">
    <property type="nucleotide sequence ID" value="NZ_CP036313.1"/>
</dbReference>
<dbReference type="SUPFAM" id="SSF47240">
    <property type="entry name" value="Ferritin-like"/>
    <property type="match status" value="1"/>
</dbReference>
<name>A0A328FBU2_9BACT</name>
<evidence type="ECO:0000313" key="4">
    <source>
        <dbReference type="Proteomes" id="UP000248798"/>
    </source>
</evidence>
<dbReference type="EMBL" id="CP036313">
    <property type="protein sequence ID" value="QBH14704.1"/>
    <property type="molecule type" value="Genomic_DNA"/>
</dbReference>
<dbReference type="Proteomes" id="UP000248798">
    <property type="component" value="Unassembled WGS sequence"/>
</dbReference>
<reference evidence="3 4" key="1">
    <citation type="submission" date="2018-06" db="EMBL/GenBank/DDBJ databases">
        <title>Complete Genome Sequence of Desulfobacter hydrogenophilus (DSM3380).</title>
        <authorList>
            <person name="Marietou A."/>
            <person name="Schreiber L."/>
            <person name="Marshall I."/>
            <person name="Jorgensen B."/>
        </authorList>
    </citation>
    <scope>NUCLEOTIDE SEQUENCE [LARGE SCALE GENOMIC DNA]</scope>
    <source>
        <strain evidence="3 4">DSM 3380</strain>
    </source>
</reference>
<dbReference type="GO" id="GO:0016491">
    <property type="term" value="F:oxidoreductase activity"/>
    <property type="evidence" value="ECO:0007669"/>
    <property type="project" value="InterPro"/>
</dbReference>
<dbReference type="InterPro" id="IPR011017">
    <property type="entry name" value="TRASH_dom"/>
</dbReference>
<accession>A0A328FBU2</accession>
<gene>
    <name evidence="3" type="ORF">DO021_16660</name>
    <name evidence="2" type="ORF">EYB58_18325</name>
</gene>
<evidence type="ECO:0000313" key="2">
    <source>
        <dbReference type="EMBL" id="QBH14704.1"/>
    </source>
</evidence>
<dbReference type="Pfam" id="PF04945">
    <property type="entry name" value="YHS"/>
    <property type="match status" value="1"/>
</dbReference>
<proteinExistence type="predicted"/>
<dbReference type="AlphaFoldDB" id="A0A328FBU2"/>
<organism evidence="3 4">
    <name type="scientific">Desulfobacter hydrogenophilus</name>
    <dbReference type="NCBI Taxonomy" id="2291"/>
    <lineage>
        <taxon>Bacteria</taxon>
        <taxon>Pseudomonadati</taxon>
        <taxon>Thermodesulfobacteriota</taxon>
        <taxon>Desulfobacteria</taxon>
        <taxon>Desulfobacterales</taxon>
        <taxon>Desulfobacteraceae</taxon>
        <taxon>Desulfobacter</taxon>
    </lineage>
</organism>
<evidence type="ECO:0000259" key="1">
    <source>
        <dbReference type="SMART" id="SM00746"/>
    </source>
</evidence>
<dbReference type="Gene3D" id="1.10.620.20">
    <property type="entry name" value="Ribonucleotide Reductase, subunit A"/>
    <property type="match status" value="1"/>
</dbReference>
<dbReference type="OrthoDB" id="9793685at2"/>